<dbReference type="PANTHER" id="PTHR43798">
    <property type="entry name" value="MONOACYLGLYCEROL LIPASE"/>
    <property type="match status" value="1"/>
</dbReference>
<feature type="domain" description="AB hydrolase-1" evidence="1">
    <location>
        <begin position="15"/>
        <end position="237"/>
    </location>
</feature>
<dbReference type="RefSeq" id="WP_112745256.1">
    <property type="nucleotide sequence ID" value="NZ_QMFY01000001.1"/>
</dbReference>
<proteinExistence type="predicted"/>
<dbReference type="InterPro" id="IPR050266">
    <property type="entry name" value="AB_hydrolase_sf"/>
</dbReference>
<dbReference type="AlphaFoldDB" id="A0A364YA39"/>
<keyword evidence="3" id="KW-1185">Reference proteome</keyword>
<dbReference type="Pfam" id="PF12697">
    <property type="entry name" value="Abhydrolase_6"/>
    <property type="match status" value="1"/>
</dbReference>
<dbReference type="EMBL" id="QMFY01000001">
    <property type="protein sequence ID" value="RAW03042.1"/>
    <property type="molecule type" value="Genomic_DNA"/>
</dbReference>
<gene>
    <name evidence="2" type="ORF">DQQ10_02790</name>
</gene>
<evidence type="ECO:0000313" key="2">
    <source>
        <dbReference type="EMBL" id="RAW03042.1"/>
    </source>
</evidence>
<dbReference type="InterPro" id="IPR000073">
    <property type="entry name" value="AB_hydrolase_1"/>
</dbReference>
<organism evidence="2 3">
    <name type="scientific">Pseudochryseolinea flava</name>
    <dbReference type="NCBI Taxonomy" id="2059302"/>
    <lineage>
        <taxon>Bacteria</taxon>
        <taxon>Pseudomonadati</taxon>
        <taxon>Bacteroidota</taxon>
        <taxon>Cytophagia</taxon>
        <taxon>Cytophagales</taxon>
        <taxon>Fulvivirgaceae</taxon>
        <taxon>Pseudochryseolinea</taxon>
    </lineage>
</organism>
<name>A0A364YA39_9BACT</name>
<accession>A0A364YA39</accession>
<dbReference type="Proteomes" id="UP000251889">
    <property type="component" value="Unassembled WGS sequence"/>
</dbReference>
<dbReference type="GO" id="GO:0016787">
    <property type="term" value="F:hydrolase activity"/>
    <property type="evidence" value="ECO:0007669"/>
    <property type="project" value="UniProtKB-KW"/>
</dbReference>
<dbReference type="PRINTS" id="PR00111">
    <property type="entry name" value="ABHYDROLASE"/>
</dbReference>
<dbReference type="SUPFAM" id="SSF53474">
    <property type="entry name" value="alpha/beta-Hydrolases"/>
    <property type="match status" value="1"/>
</dbReference>
<protein>
    <submittedName>
        <fullName evidence="2">Alpha/beta hydrolase</fullName>
    </submittedName>
</protein>
<keyword evidence="2" id="KW-0378">Hydrolase</keyword>
<reference evidence="2 3" key="1">
    <citation type="submission" date="2018-06" db="EMBL/GenBank/DDBJ databases">
        <title>Chryseolinea flavus sp. nov., a member of the phylum Bacteroidetes isolated from soil.</title>
        <authorList>
            <person name="Li Y."/>
            <person name="Wang J."/>
        </authorList>
    </citation>
    <scope>NUCLEOTIDE SEQUENCE [LARGE SCALE GENOMIC DNA]</scope>
    <source>
        <strain evidence="2 3">SDU1-6</strain>
    </source>
</reference>
<dbReference type="InterPro" id="IPR029058">
    <property type="entry name" value="AB_hydrolase_fold"/>
</dbReference>
<dbReference type="OrthoDB" id="252464at2"/>
<evidence type="ECO:0000313" key="3">
    <source>
        <dbReference type="Proteomes" id="UP000251889"/>
    </source>
</evidence>
<evidence type="ECO:0000259" key="1">
    <source>
        <dbReference type="Pfam" id="PF12697"/>
    </source>
</evidence>
<dbReference type="Gene3D" id="3.40.50.1820">
    <property type="entry name" value="alpha/beta hydrolase"/>
    <property type="match status" value="1"/>
</dbReference>
<sequence>MTKIFADVKGNGHPVILLHGFPMSHLIWKDFSAELAKDFQVITPDLPGFGQSDLPGHQVSLSGVADAIVNWIQAEKIINPVIIGHSLGGYVALAMVKKYPDFFSGLGLFHSTALADTPERKESRTKVLDFVERNGAESFNTNFIEPLFATNNNPAISDVKEIAKQTSARTVIAYTLAMRDRKNEEETLAKFPKPIFFLGGEKDQGISPDSLKLQAAKAQHSEVHILSDCAHMAMYEQTTKALTIVREFVYRCHQ</sequence>
<comment type="caution">
    <text evidence="2">The sequence shown here is derived from an EMBL/GenBank/DDBJ whole genome shotgun (WGS) entry which is preliminary data.</text>
</comment>